<reference evidence="8 9" key="1">
    <citation type="submission" date="2019-08" db="EMBL/GenBank/DDBJ databases">
        <authorList>
            <person name="Seo Y.L."/>
        </authorList>
    </citation>
    <scope>NUCLEOTIDE SEQUENCE [LARGE SCALE GENOMIC DNA]</scope>
    <source>
        <strain evidence="8 9">MaA-C15</strain>
    </source>
</reference>
<dbReference type="GO" id="GO:0004022">
    <property type="term" value="F:alcohol dehydrogenase (NAD+) activity"/>
    <property type="evidence" value="ECO:0007669"/>
    <property type="project" value="UniProtKB-EC"/>
</dbReference>
<dbReference type="CDD" id="cd14861">
    <property type="entry name" value="Fe-ADH-like"/>
    <property type="match status" value="1"/>
</dbReference>
<dbReference type="InterPro" id="IPR056798">
    <property type="entry name" value="ADH_Fe_C"/>
</dbReference>
<comment type="similarity">
    <text evidence="2">Belongs to the iron-containing alcohol dehydrogenase family.</text>
</comment>
<organism evidence="8 9">
    <name type="scientific">Neoaquamicrobium microcysteis</name>
    <dbReference type="NCBI Taxonomy" id="2682781"/>
    <lineage>
        <taxon>Bacteria</taxon>
        <taxon>Pseudomonadati</taxon>
        <taxon>Pseudomonadota</taxon>
        <taxon>Alphaproteobacteria</taxon>
        <taxon>Hyphomicrobiales</taxon>
        <taxon>Phyllobacteriaceae</taxon>
        <taxon>Neoaquamicrobium</taxon>
    </lineage>
</organism>
<comment type="caution">
    <text evidence="8">The sequence shown here is derived from an EMBL/GenBank/DDBJ whole genome shotgun (WGS) entry which is preliminary data.</text>
</comment>
<dbReference type="EMBL" id="VSZS01000045">
    <property type="protein sequence ID" value="TYR36451.1"/>
    <property type="molecule type" value="Genomic_DNA"/>
</dbReference>
<dbReference type="SUPFAM" id="SSF56796">
    <property type="entry name" value="Dehydroquinate synthase-like"/>
    <property type="match status" value="1"/>
</dbReference>
<keyword evidence="4" id="KW-0520">NAD</keyword>
<gene>
    <name evidence="8" type="ORF">FY036_00825</name>
</gene>
<protein>
    <submittedName>
        <fullName evidence="8">Iron-containing alcohol dehydrogenase</fullName>
    </submittedName>
</protein>
<sequence>MSDMITYLSSIRFGDGAVEALAGDIATLGVKNPLFVTDAGIVAAGLLERAMLAAGRNDAPVFDGTPPNPTAEAVYSALDLYRDAGCDGIVAVGGGSPIDLAKAVALLVNHHEPLERYAVIEGGLARIVNPLPPLIAIPTTAGTGSEVGRGALISFSDGRKLGLISPKLIPSFAICDPEMTLGLPPMQTAATGMDAITHCIETYLSPKFNPPAEAIALDGLKRGVRNIRRAYEDGSDRSARREMMMAALEGGLTFQKGLGSVHALSHPLGGLRDVALHHGMLNAAILPIVLRYCSEAAPDKFAVLRETIGIGPQADLAEYIADLSVSLGLPQTIGQFGVKSDVVPTIAQAAMRDHSHATNVRPMSLVEYERILEEVISGRR</sequence>
<keyword evidence="3" id="KW-0560">Oxidoreductase</keyword>
<dbReference type="Gene3D" id="3.40.50.1970">
    <property type="match status" value="1"/>
</dbReference>
<evidence type="ECO:0000259" key="6">
    <source>
        <dbReference type="Pfam" id="PF00465"/>
    </source>
</evidence>
<dbReference type="Pfam" id="PF00465">
    <property type="entry name" value="Fe-ADH"/>
    <property type="match status" value="1"/>
</dbReference>
<dbReference type="Gene3D" id="1.20.1090.10">
    <property type="entry name" value="Dehydroquinate synthase-like - alpha domain"/>
    <property type="match status" value="1"/>
</dbReference>
<dbReference type="InterPro" id="IPR018211">
    <property type="entry name" value="ADH_Fe_CS"/>
</dbReference>
<evidence type="ECO:0000256" key="2">
    <source>
        <dbReference type="ARBA" id="ARBA00007358"/>
    </source>
</evidence>
<dbReference type="Pfam" id="PF25137">
    <property type="entry name" value="ADH_Fe_C"/>
    <property type="match status" value="1"/>
</dbReference>
<dbReference type="Proteomes" id="UP000323258">
    <property type="component" value="Unassembled WGS sequence"/>
</dbReference>
<proteinExistence type="inferred from homology"/>
<evidence type="ECO:0000256" key="3">
    <source>
        <dbReference type="ARBA" id="ARBA00023002"/>
    </source>
</evidence>
<keyword evidence="9" id="KW-1185">Reference proteome</keyword>
<evidence type="ECO:0000259" key="7">
    <source>
        <dbReference type="Pfam" id="PF25137"/>
    </source>
</evidence>
<dbReference type="PROSITE" id="PS00913">
    <property type="entry name" value="ADH_IRON_1"/>
    <property type="match status" value="1"/>
</dbReference>
<dbReference type="FunFam" id="3.40.50.1970:FF:000003">
    <property type="entry name" value="Alcohol dehydrogenase, iron-containing"/>
    <property type="match status" value="1"/>
</dbReference>
<dbReference type="InterPro" id="IPR039697">
    <property type="entry name" value="Alcohol_dehydrogenase_Fe"/>
</dbReference>
<evidence type="ECO:0000256" key="5">
    <source>
        <dbReference type="ARBA" id="ARBA00049243"/>
    </source>
</evidence>
<comment type="cofactor">
    <cofactor evidence="1">
        <name>Fe cation</name>
        <dbReference type="ChEBI" id="CHEBI:24875"/>
    </cofactor>
</comment>
<dbReference type="PANTHER" id="PTHR11496:SF102">
    <property type="entry name" value="ALCOHOL DEHYDROGENASE 4"/>
    <property type="match status" value="1"/>
</dbReference>
<dbReference type="RefSeq" id="WP_148912827.1">
    <property type="nucleotide sequence ID" value="NZ_VSZS01000045.1"/>
</dbReference>
<evidence type="ECO:0000256" key="1">
    <source>
        <dbReference type="ARBA" id="ARBA00001962"/>
    </source>
</evidence>
<evidence type="ECO:0000313" key="9">
    <source>
        <dbReference type="Proteomes" id="UP000323258"/>
    </source>
</evidence>
<evidence type="ECO:0000313" key="8">
    <source>
        <dbReference type="EMBL" id="TYR36451.1"/>
    </source>
</evidence>
<feature type="domain" description="Fe-containing alcohol dehydrogenase-like C-terminal" evidence="7">
    <location>
        <begin position="188"/>
        <end position="374"/>
    </location>
</feature>
<dbReference type="GO" id="GO:0046872">
    <property type="term" value="F:metal ion binding"/>
    <property type="evidence" value="ECO:0007669"/>
    <property type="project" value="InterPro"/>
</dbReference>
<dbReference type="OrthoDB" id="9815791at2"/>
<reference evidence="8 9" key="2">
    <citation type="submission" date="2019-09" db="EMBL/GenBank/DDBJ databases">
        <title>Mesorhizobium sp. MaA-C15 isolated from Microcystis aeruginosa.</title>
        <authorList>
            <person name="Jeong S.E."/>
            <person name="Jin H.M."/>
            <person name="Jeon C.O."/>
        </authorList>
    </citation>
    <scope>NUCLEOTIDE SEQUENCE [LARGE SCALE GENOMIC DNA]</scope>
    <source>
        <strain evidence="8 9">MaA-C15</strain>
    </source>
</reference>
<name>A0A5D4H5W3_9HYPH</name>
<dbReference type="AlphaFoldDB" id="A0A5D4H5W3"/>
<feature type="domain" description="Alcohol dehydrogenase iron-type/glycerol dehydrogenase GldA" evidence="6">
    <location>
        <begin position="10"/>
        <end position="177"/>
    </location>
</feature>
<evidence type="ECO:0000256" key="4">
    <source>
        <dbReference type="ARBA" id="ARBA00023027"/>
    </source>
</evidence>
<dbReference type="PANTHER" id="PTHR11496">
    <property type="entry name" value="ALCOHOL DEHYDROGENASE"/>
    <property type="match status" value="1"/>
</dbReference>
<comment type="catalytic activity">
    <reaction evidence="5">
        <text>a primary alcohol + NAD(+) = an aldehyde + NADH + H(+)</text>
        <dbReference type="Rhea" id="RHEA:10736"/>
        <dbReference type="ChEBI" id="CHEBI:15378"/>
        <dbReference type="ChEBI" id="CHEBI:15734"/>
        <dbReference type="ChEBI" id="CHEBI:17478"/>
        <dbReference type="ChEBI" id="CHEBI:57540"/>
        <dbReference type="ChEBI" id="CHEBI:57945"/>
        <dbReference type="EC" id="1.1.1.1"/>
    </reaction>
</comment>
<accession>A0A5D4H5W3</accession>
<dbReference type="InterPro" id="IPR001670">
    <property type="entry name" value="ADH_Fe/GldA"/>
</dbReference>